<accession>A0AA41R2Z7</accession>
<keyword evidence="3" id="KW-1185">Reference proteome</keyword>
<evidence type="ECO:0000313" key="3">
    <source>
        <dbReference type="Proteomes" id="UP001165427"/>
    </source>
</evidence>
<evidence type="ECO:0000259" key="1">
    <source>
        <dbReference type="Pfam" id="PF20594"/>
    </source>
</evidence>
<gene>
    <name evidence="2" type="ORF">MRX98_10985</name>
</gene>
<proteinExistence type="predicted"/>
<dbReference type="Proteomes" id="UP001165427">
    <property type="component" value="Unassembled WGS sequence"/>
</dbReference>
<dbReference type="RefSeq" id="WP_246907314.1">
    <property type="nucleotide sequence ID" value="NZ_JALJRB010000010.1"/>
</dbReference>
<evidence type="ECO:0000313" key="2">
    <source>
        <dbReference type="EMBL" id="MCJ8501097.1"/>
    </source>
</evidence>
<sequence>MIRKVLTSGQTGVELAALDTAIKLSIPHGGWTPLGKRNAMGSLPSVYQLQETATIGFQEALDKNTAEADGTLVVSRNQATPWTRKVVQAALKHQRQFLHVDLGQYPLFEAASLIASWLSQQHIKTVFVTGLQDSEDINIYTQTRKVLETAVYLGLVKSGMHPEHPAKHVIPAENGPTKQPLTVDDAVAHLAAAMPLKDRTTLANMTSDALDGLHSGLAAYIKEQFGLYSGNASLLRSCAERGNLQDPLPDEACAVILRALWEHLRRTHRLRVVK</sequence>
<comment type="caution">
    <text evidence="2">The sequence shown here is derived from an EMBL/GenBank/DDBJ whole genome shotgun (WGS) entry which is preliminary data.</text>
</comment>
<dbReference type="EMBL" id="JALJRB010000010">
    <property type="protein sequence ID" value="MCJ8501097.1"/>
    <property type="molecule type" value="Genomic_DNA"/>
</dbReference>
<dbReference type="Pfam" id="PF20594">
    <property type="entry name" value="DUF6794"/>
    <property type="match status" value="1"/>
</dbReference>
<dbReference type="InterPro" id="IPR046744">
    <property type="entry name" value="DUF6794"/>
</dbReference>
<feature type="domain" description="DUF6794" evidence="1">
    <location>
        <begin position="180"/>
        <end position="264"/>
    </location>
</feature>
<name>A0AA41R2Z7_9BACT</name>
<protein>
    <submittedName>
        <fullName evidence="2">Molybdenum carrier protein</fullName>
    </submittedName>
</protein>
<dbReference type="Gene3D" id="3.40.50.450">
    <property type="match status" value="1"/>
</dbReference>
<organism evidence="2 3">
    <name type="scientific">Desulfatitalea alkaliphila</name>
    <dbReference type="NCBI Taxonomy" id="2929485"/>
    <lineage>
        <taxon>Bacteria</taxon>
        <taxon>Pseudomonadati</taxon>
        <taxon>Thermodesulfobacteriota</taxon>
        <taxon>Desulfobacteria</taxon>
        <taxon>Desulfobacterales</taxon>
        <taxon>Desulfosarcinaceae</taxon>
        <taxon>Desulfatitalea</taxon>
    </lineage>
</organism>
<dbReference type="InterPro" id="IPR024755">
    <property type="entry name" value="cpYpsA"/>
</dbReference>
<reference evidence="2" key="1">
    <citation type="submission" date="2022-04" db="EMBL/GenBank/DDBJ databases">
        <title>Desulfatitalea alkaliphila sp. nov., a novel anaerobic sulfate-reducing bacterium isolated from terrestrial mud volcano, Taman Peninsula, Russia.</title>
        <authorList>
            <person name="Khomyakova M.A."/>
            <person name="Merkel A.Y."/>
            <person name="Slobodkin A.I."/>
        </authorList>
    </citation>
    <scope>NUCLEOTIDE SEQUENCE</scope>
    <source>
        <strain evidence="2">M08but</strain>
    </source>
</reference>
<dbReference type="Pfam" id="PF12694">
    <property type="entry name" value="cpYpsA"/>
    <property type="match status" value="1"/>
</dbReference>
<dbReference type="AlphaFoldDB" id="A0AA41R2Z7"/>